<reference evidence="1 2" key="1">
    <citation type="submission" date="2018-08" db="EMBL/GenBank/DDBJ databases">
        <title>A genome reference for cultivated species of the human gut microbiota.</title>
        <authorList>
            <person name="Zou Y."/>
            <person name="Xue W."/>
            <person name="Luo G."/>
        </authorList>
    </citation>
    <scope>NUCLEOTIDE SEQUENCE [LARGE SCALE GENOMIC DNA]</scope>
    <source>
        <strain evidence="1 2">OM03-6</strain>
    </source>
</reference>
<dbReference type="AlphaFoldDB" id="A0A3E5EPE4"/>
<gene>
    <name evidence="1" type="ORF">DXB38_00850</name>
</gene>
<protein>
    <submittedName>
        <fullName evidence="1">Uncharacterized protein</fullName>
    </submittedName>
</protein>
<dbReference type="EMBL" id="QSUZ01000001">
    <property type="protein sequence ID" value="RGN90567.1"/>
    <property type="molecule type" value="Genomic_DNA"/>
</dbReference>
<organism evidence="1 2">
    <name type="scientific">Blautia obeum</name>
    <dbReference type="NCBI Taxonomy" id="40520"/>
    <lineage>
        <taxon>Bacteria</taxon>
        <taxon>Bacillati</taxon>
        <taxon>Bacillota</taxon>
        <taxon>Clostridia</taxon>
        <taxon>Lachnospirales</taxon>
        <taxon>Lachnospiraceae</taxon>
        <taxon>Blautia</taxon>
    </lineage>
</organism>
<comment type="caution">
    <text evidence="1">The sequence shown here is derived from an EMBL/GenBank/DDBJ whole genome shotgun (WGS) entry which is preliminary data.</text>
</comment>
<accession>A0A3E5EPE4</accession>
<dbReference type="Proteomes" id="UP000261105">
    <property type="component" value="Unassembled WGS sequence"/>
</dbReference>
<name>A0A3E5EPE4_9FIRM</name>
<sequence length="75" mass="8710">MLIRSQDKSRLISLNNTRELRFWECAQGFNITDCVCPIGHYSTREKAMKVLDMIQEAYINGHIDYQMPEDGSVEV</sequence>
<evidence type="ECO:0000313" key="1">
    <source>
        <dbReference type="EMBL" id="RGN90567.1"/>
    </source>
</evidence>
<evidence type="ECO:0000313" key="2">
    <source>
        <dbReference type="Proteomes" id="UP000261105"/>
    </source>
</evidence>
<proteinExistence type="predicted"/>